<protein>
    <submittedName>
        <fullName evidence="2">Uncharacterized protein</fullName>
    </submittedName>
</protein>
<accession>A0AAQ2Q9N0</accession>
<evidence type="ECO:0000313" key="3">
    <source>
        <dbReference type="Proteomes" id="UP001163283"/>
    </source>
</evidence>
<dbReference type="Proteomes" id="UP001163632">
    <property type="component" value="Chromosome"/>
</dbReference>
<dbReference type="AlphaFoldDB" id="A0AAQ2Q9N0"/>
<dbReference type="EMBL" id="CP087830">
    <property type="protein sequence ID" value="UZA03207.1"/>
    <property type="molecule type" value="Genomic_DNA"/>
</dbReference>
<dbReference type="RefSeq" id="WP_078275090.1">
    <property type="nucleotide sequence ID" value="NZ_CP030241.1"/>
</dbReference>
<evidence type="ECO:0000313" key="1">
    <source>
        <dbReference type="EMBL" id="UZA03207.1"/>
    </source>
</evidence>
<gene>
    <name evidence="1" type="ORF">LP092_00070</name>
    <name evidence="2" type="ORF">LP129_00070</name>
</gene>
<name>A0AAQ2Q9N0_MORBO</name>
<evidence type="ECO:0000313" key="4">
    <source>
        <dbReference type="Proteomes" id="UP001163632"/>
    </source>
</evidence>
<dbReference type="EMBL" id="CP087781">
    <property type="protein sequence ID" value="UZA51609.1"/>
    <property type="molecule type" value="Genomic_DNA"/>
</dbReference>
<organism evidence="2 3">
    <name type="scientific">Moraxella bovis</name>
    <dbReference type="NCBI Taxonomy" id="476"/>
    <lineage>
        <taxon>Bacteria</taxon>
        <taxon>Pseudomonadati</taxon>
        <taxon>Pseudomonadota</taxon>
        <taxon>Gammaproteobacteria</taxon>
        <taxon>Moraxellales</taxon>
        <taxon>Moraxellaceae</taxon>
        <taxon>Moraxella</taxon>
    </lineage>
</organism>
<proteinExistence type="predicted"/>
<evidence type="ECO:0000313" key="2">
    <source>
        <dbReference type="EMBL" id="UZA51609.1"/>
    </source>
</evidence>
<dbReference type="KEGG" id="mboi:DQF64_14345"/>
<sequence length="165" mass="19899">MAKMLDRQQQAKEYRELKERFDAIKLSVINNLDKLGQLANDILMDEFYHLADYIGWIKTNINKIVNYRNIYILEFLDIRIGKILSKTSDDDFVKSEIMEINFLLDNYHNISQEFLVKLNEYFDGIYQDAWLQVGKFSELNDIYKNHKTYEIYEKSEDVNHKKYIF</sequence>
<keyword evidence="4" id="KW-1185">Reference proteome</keyword>
<dbReference type="GeneID" id="77189984"/>
<dbReference type="Proteomes" id="UP001163283">
    <property type="component" value="Chromosome"/>
</dbReference>
<reference evidence="2 3" key="1">
    <citation type="journal article" date="2022" name="BMC Microbiol.">
        <title>Whole genome sequencing of Moraxella bovis strains from North America reveals two genotypes with different genetic determinants.</title>
        <authorList>
            <person name="Wynn E.L."/>
            <person name="Hille M.M."/>
            <person name="Loy J.D."/>
            <person name="Schuller G."/>
            <person name="Kuhn K.L."/>
            <person name="Dickey A.M."/>
            <person name="Bono J.L."/>
            <person name="Clawson M.L."/>
        </authorList>
    </citation>
    <scope>NUCLEOTIDE SEQUENCE [LARGE SCALE GENOMIC DNA]</scope>
    <source>
        <strain evidence="1">SAM102599</strain>
        <strain evidence="2 3">SAM57978</strain>
    </source>
</reference>